<gene>
    <name evidence="2" type="ORF">NOCA1210061</name>
</gene>
<feature type="transmembrane region" description="Helical" evidence="1">
    <location>
        <begin position="68"/>
        <end position="89"/>
    </location>
</feature>
<keyword evidence="1" id="KW-0812">Transmembrane</keyword>
<protein>
    <submittedName>
        <fullName evidence="2">Uncharacterized protein</fullName>
    </submittedName>
</protein>
<accession>A0A2P2CEK2</accession>
<keyword evidence="1" id="KW-1133">Transmembrane helix</keyword>
<keyword evidence="1" id="KW-0472">Membrane</keyword>
<organism evidence="2">
    <name type="scientific">metagenome</name>
    <dbReference type="NCBI Taxonomy" id="256318"/>
    <lineage>
        <taxon>unclassified sequences</taxon>
        <taxon>metagenomes</taxon>
    </lineage>
</organism>
<name>A0A2P2CEK2_9ZZZZ</name>
<evidence type="ECO:0000256" key="1">
    <source>
        <dbReference type="SAM" id="Phobius"/>
    </source>
</evidence>
<sequence>MPATPNSRCTTLCRVETWNRPKSSACDWWPAARRPSYGVVMPGMNPRTPTTRNAVPTSADAAWTGEPLWVLSVLASVSTCVCSVMVVLLSAPVGRRATVAVPSAARGTRRVPLSPTPTAVALREWRTPRSGVPGIWVLDRPAVERNSP</sequence>
<proteinExistence type="predicted"/>
<dbReference type="EMBL" id="CZKB01000014">
    <property type="protein sequence ID" value="CUR60367.1"/>
    <property type="molecule type" value="Genomic_DNA"/>
</dbReference>
<evidence type="ECO:0000313" key="2">
    <source>
        <dbReference type="EMBL" id="CUR60367.1"/>
    </source>
</evidence>
<reference evidence="2" key="1">
    <citation type="submission" date="2015-08" db="EMBL/GenBank/DDBJ databases">
        <authorList>
            <person name="Babu N.S."/>
            <person name="Beckwith C.J."/>
            <person name="Beseler K.G."/>
            <person name="Brison A."/>
            <person name="Carone J.V."/>
            <person name="Caskin T.P."/>
            <person name="Diamond M."/>
            <person name="Durham M.E."/>
            <person name="Foxe J.M."/>
            <person name="Go M."/>
            <person name="Henderson B.A."/>
            <person name="Jones I.B."/>
            <person name="McGettigan J.A."/>
            <person name="Micheletti S.J."/>
            <person name="Nasrallah M.E."/>
            <person name="Ortiz D."/>
            <person name="Piller C.R."/>
            <person name="Privatt S.R."/>
            <person name="Schneider S.L."/>
            <person name="Sharp S."/>
            <person name="Smith T.C."/>
            <person name="Stanton J.D."/>
            <person name="Ullery H.E."/>
            <person name="Wilson R.J."/>
            <person name="Serrano M.G."/>
            <person name="Buck G."/>
            <person name="Lee V."/>
            <person name="Wang Y."/>
            <person name="Carvalho R."/>
            <person name="Voegtly L."/>
            <person name="Shi R."/>
            <person name="Duckworth R."/>
            <person name="Johnson A."/>
            <person name="Loviza R."/>
            <person name="Walstead R."/>
            <person name="Shah Z."/>
            <person name="Kiflezghi M."/>
            <person name="Wade K."/>
            <person name="Ball S.L."/>
            <person name="Bradley K.W."/>
            <person name="Asai D.J."/>
            <person name="Bowman C.A."/>
            <person name="Russell D.A."/>
            <person name="Pope W.H."/>
            <person name="Jacobs-Sera D."/>
            <person name="Hendrix R.W."/>
            <person name="Hatfull G.F."/>
        </authorList>
    </citation>
    <scope>NUCLEOTIDE SEQUENCE</scope>
</reference>
<dbReference type="AlphaFoldDB" id="A0A2P2CEK2"/>